<evidence type="ECO:0008006" key="2">
    <source>
        <dbReference type="Google" id="ProtNLM"/>
    </source>
</evidence>
<proteinExistence type="predicted"/>
<protein>
    <recommendedName>
        <fullName evidence="2">DUF4145 domain-containing protein</fullName>
    </recommendedName>
</protein>
<dbReference type="EMBL" id="BK015066">
    <property type="protein sequence ID" value="DAD89636.1"/>
    <property type="molecule type" value="Genomic_DNA"/>
</dbReference>
<accession>A0A8S5N5E3</accession>
<name>A0A8S5N5E3_9CAUD</name>
<evidence type="ECO:0000313" key="1">
    <source>
        <dbReference type="EMBL" id="DAD89636.1"/>
    </source>
</evidence>
<organism evidence="1">
    <name type="scientific">Siphoviridae sp. ctnFo11</name>
    <dbReference type="NCBI Taxonomy" id="2826454"/>
    <lineage>
        <taxon>Viruses</taxon>
        <taxon>Duplodnaviria</taxon>
        <taxon>Heunggongvirae</taxon>
        <taxon>Uroviricota</taxon>
        <taxon>Caudoviricetes</taxon>
    </lineage>
</organism>
<sequence length="233" mass="26377">MLRSIDAKNMIDSKNCTIKVDDKDITECPLCHKSFAPIPLFACVYKLDDSVTCASVVYFCRDCVSPFFAHYWISNASLYTNAIIYNSAIFRYVEPIKFAKTVFDKNIIELSPLFDKIYNQALAAEASGLDEIAGLGYRKALEFLVKDFAIHEHSDSEGKIKSMPLSACIKEYIDAPNIRTLATRSAWIGNDEAHYIRKQEDRDVSDMKSFIQATVYFISMILITEDAATMEPK</sequence>
<reference evidence="1" key="1">
    <citation type="journal article" date="2021" name="Proc. Natl. Acad. Sci. U.S.A.">
        <title>A Catalog of Tens of Thousands of Viruses from Human Metagenomes Reveals Hidden Associations with Chronic Diseases.</title>
        <authorList>
            <person name="Tisza M.J."/>
            <person name="Buck C.B."/>
        </authorList>
    </citation>
    <scope>NUCLEOTIDE SEQUENCE</scope>
    <source>
        <strain evidence="1">CtnFo11</strain>
    </source>
</reference>